<evidence type="ECO:0000313" key="2">
    <source>
        <dbReference type="Proteomes" id="UP001169066"/>
    </source>
</evidence>
<keyword evidence="2" id="KW-1185">Reference proteome</keyword>
<proteinExistence type="predicted"/>
<reference evidence="1" key="1">
    <citation type="submission" date="2023-01" db="EMBL/GenBank/DDBJ databases">
        <title>Sulfurovum sp. XTW-4 genome assembly.</title>
        <authorList>
            <person name="Wang J."/>
        </authorList>
    </citation>
    <scope>NUCLEOTIDE SEQUENCE</scope>
    <source>
        <strain evidence="1">XTW-4</strain>
    </source>
</reference>
<accession>A0ABT7QUZ6</accession>
<evidence type="ECO:0000313" key="1">
    <source>
        <dbReference type="EMBL" id="MDM5264592.1"/>
    </source>
</evidence>
<comment type="caution">
    <text evidence="1">The sequence shown here is derived from an EMBL/GenBank/DDBJ whole genome shotgun (WGS) entry which is preliminary data.</text>
</comment>
<name>A0ABT7QUZ6_9BACT</name>
<dbReference type="Proteomes" id="UP001169066">
    <property type="component" value="Unassembled WGS sequence"/>
</dbReference>
<sequence>MTNWMDDAEIDYVKQEKDKILYKELGEKLEDLDREHDLALWALKEANDVVDALWERRQKVKRELRNVSRRLRERTMSRTMYTIDFRSEMELYSPKIVFENIHIISAIFSDGAIKIERALQARIKDELTWNEIFSYIEPMEIYVILKTIILKRFYKDTAYTIGGNMDEDKVKNIEKKAFEKMRTISFIENIYK</sequence>
<dbReference type="RefSeq" id="WP_289402501.1">
    <property type="nucleotide sequence ID" value="NZ_JAQIBC010000010.1"/>
</dbReference>
<organism evidence="1 2">
    <name type="scientific">Sulfurovum xiamenensis</name>
    <dbReference type="NCBI Taxonomy" id="3019066"/>
    <lineage>
        <taxon>Bacteria</taxon>
        <taxon>Pseudomonadati</taxon>
        <taxon>Campylobacterota</taxon>
        <taxon>Epsilonproteobacteria</taxon>
        <taxon>Campylobacterales</taxon>
        <taxon>Sulfurovaceae</taxon>
        <taxon>Sulfurovum</taxon>
    </lineage>
</organism>
<dbReference type="EMBL" id="JAQIBC010000010">
    <property type="protein sequence ID" value="MDM5264592.1"/>
    <property type="molecule type" value="Genomic_DNA"/>
</dbReference>
<protein>
    <submittedName>
        <fullName evidence="1">Uncharacterized protein</fullName>
    </submittedName>
</protein>
<gene>
    <name evidence="1" type="ORF">PF327_10345</name>
</gene>